<evidence type="ECO:0000259" key="12">
    <source>
        <dbReference type="PROSITE" id="PS50885"/>
    </source>
</evidence>
<keyword evidence="7 9" id="KW-0807">Transducer</keyword>
<dbReference type="AlphaFoldDB" id="A0A3D2X275"/>
<dbReference type="InterPro" id="IPR029151">
    <property type="entry name" value="Sensor-like_sf"/>
</dbReference>
<dbReference type="SMART" id="SM00304">
    <property type="entry name" value="HAMP"/>
    <property type="match status" value="1"/>
</dbReference>
<proteinExistence type="inferred from homology"/>
<evidence type="ECO:0000256" key="10">
    <source>
        <dbReference type="SAM" id="Phobius"/>
    </source>
</evidence>
<dbReference type="SMART" id="SM00283">
    <property type="entry name" value="MA"/>
    <property type="match status" value="1"/>
</dbReference>
<dbReference type="SUPFAM" id="SSF58104">
    <property type="entry name" value="Methyl-accepting chemotaxis protein (MCP) signaling domain"/>
    <property type="match status" value="1"/>
</dbReference>
<evidence type="ECO:0000256" key="1">
    <source>
        <dbReference type="ARBA" id="ARBA00004651"/>
    </source>
</evidence>
<keyword evidence="2" id="KW-1003">Cell membrane</keyword>
<evidence type="ECO:0000313" key="14">
    <source>
        <dbReference type="Proteomes" id="UP000262969"/>
    </source>
</evidence>
<comment type="similarity">
    <text evidence="8">Belongs to the methyl-accepting chemotaxis (MCP) protein family.</text>
</comment>
<dbReference type="GO" id="GO:0005886">
    <property type="term" value="C:plasma membrane"/>
    <property type="evidence" value="ECO:0007669"/>
    <property type="project" value="UniProtKB-SubCell"/>
</dbReference>
<comment type="subcellular location">
    <subcellularLocation>
        <location evidence="1">Cell membrane</location>
        <topology evidence="1">Multi-pass membrane protein</topology>
    </subcellularLocation>
</comment>
<organism evidence="13 14">
    <name type="scientific">Lachnoclostridium phytofermentans</name>
    <dbReference type="NCBI Taxonomy" id="66219"/>
    <lineage>
        <taxon>Bacteria</taxon>
        <taxon>Bacillati</taxon>
        <taxon>Bacillota</taxon>
        <taxon>Clostridia</taxon>
        <taxon>Lachnospirales</taxon>
        <taxon>Lachnospiraceae</taxon>
    </lineage>
</organism>
<evidence type="ECO:0000256" key="9">
    <source>
        <dbReference type="PROSITE-ProRule" id="PRU00284"/>
    </source>
</evidence>
<sequence>MTIREKEIRKQKIKRSIKTKLILTIAPLVVLAIGTLLMITYTNSRKIIMDDANQLVKSLTKSNAHEIETWSQEIISSLNQVQNTLNNVELDNNALLKYLKTTMNQNDSYEYGVYVGTDRQEMITPDDFIMPSDYIVADKDWFKEGLENEHFQYGTAYLDAYTGEYVVSASTKLKSANGVKKVAVADISLKNMSKIISTKKIKETGKLFIVDVTSSKILAINDETLINTDFNSSNNNKLIADMANGINLDIDEITELTLDGSKYSVDVQSIKNTPWKVIGYIPHSEILQTLNNLQSTLLVLFLSSMIVLVVLVERVIHYIIRPVKKLNSSIEKITAGDFSVDVSIKGNDEIAMMCNNMQRFIETMRGTIIEVTSMSNSLGKQSDNSNKIAEVLYESAQTQSNAMLELNQTVDELAKAVTDVAENTTSLSMVASETGQKGKDASEKMKDTVMISEKGKEDMLHIDSAMKSVDFNVSQLKEAVEQVIESSEKINDIVKLIADISSQTNLLSLNAAIEAARAGESGRGFSVVAEEIRKLAKTSESSVKSIAELNQKIQKLVTNTVDKTQESSDSIKNSIDLIQMASDTFHKIYVTISETSYIVEDMIVNVNRVDDVATSVAAITQEQSAAAEEILATSENLSNHAVQITEHSFTVEQDASVLAQTAENLNNQMKFFNI</sequence>
<dbReference type="PANTHER" id="PTHR32089">
    <property type="entry name" value="METHYL-ACCEPTING CHEMOTAXIS PROTEIN MCPB"/>
    <property type="match status" value="1"/>
</dbReference>
<evidence type="ECO:0000313" key="13">
    <source>
        <dbReference type="EMBL" id="HCL01230.1"/>
    </source>
</evidence>
<dbReference type="PROSITE" id="PS50885">
    <property type="entry name" value="HAMP"/>
    <property type="match status" value="1"/>
</dbReference>
<dbReference type="InterPro" id="IPR033479">
    <property type="entry name" value="dCache_1"/>
</dbReference>
<dbReference type="Gene3D" id="1.10.287.950">
    <property type="entry name" value="Methyl-accepting chemotaxis protein"/>
    <property type="match status" value="1"/>
</dbReference>
<evidence type="ECO:0000256" key="5">
    <source>
        <dbReference type="ARBA" id="ARBA00022989"/>
    </source>
</evidence>
<dbReference type="CDD" id="cd18773">
    <property type="entry name" value="PDC1_HK_sensor"/>
    <property type="match status" value="1"/>
</dbReference>
<dbReference type="Pfam" id="PF00672">
    <property type="entry name" value="HAMP"/>
    <property type="match status" value="1"/>
</dbReference>
<feature type="domain" description="Methyl-accepting transducer" evidence="11">
    <location>
        <begin position="388"/>
        <end position="638"/>
    </location>
</feature>
<dbReference type="InterPro" id="IPR003660">
    <property type="entry name" value="HAMP_dom"/>
</dbReference>
<dbReference type="InterPro" id="IPR004089">
    <property type="entry name" value="MCPsignal_dom"/>
</dbReference>
<keyword evidence="5 10" id="KW-1133">Transmembrane helix</keyword>
<dbReference type="CDD" id="cd06225">
    <property type="entry name" value="HAMP"/>
    <property type="match status" value="1"/>
</dbReference>
<evidence type="ECO:0000256" key="3">
    <source>
        <dbReference type="ARBA" id="ARBA00022500"/>
    </source>
</evidence>
<evidence type="ECO:0000256" key="8">
    <source>
        <dbReference type="ARBA" id="ARBA00029447"/>
    </source>
</evidence>
<name>A0A3D2X275_9FIRM</name>
<dbReference type="Pfam" id="PF02743">
    <property type="entry name" value="dCache_1"/>
    <property type="match status" value="1"/>
</dbReference>
<feature type="transmembrane region" description="Helical" evidence="10">
    <location>
        <begin position="21"/>
        <end position="41"/>
    </location>
</feature>
<dbReference type="PANTHER" id="PTHR32089:SF112">
    <property type="entry name" value="LYSOZYME-LIKE PROTEIN-RELATED"/>
    <property type="match status" value="1"/>
</dbReference>
<evidence type="ECO:0000259" key="11">
    <source>
        <dbReference type="PROSITE" id="PS50111"/>
    </source>
</evidence>
<dbReference type="GO" id="GO:0007165">
    <property type="term" value="P:signal transduction"/>
    <property type="evidence" value="ECO:0007669"/>
    <property type="project" value="UniProtKB-KW"/>
</dbReference>
<evidence type="ECO:0000256" key="6">
    <source>
        <dbReference type="ARBA" id="ARBA00023136"/>
    </source>
</evidence>
<evidence type="ECO:0000256" key="2">
    <source>
        <dbReference type="ARBA" id="ARBA00022475"/>
    </source>
</evidence>
<evidence type="ECO:0000256" key="7">
    <source>
        <dbReference type="ARBA" id="ARBA00023224"/>
    </source>
</evidence>
<gene>
    <name evidence="13" type="ORF">DHW61_02260</name>
</gene>
<evidence type="ECO:0000256" key="4">
    <source>
        <dbReference type="ARBA" id="ARBA00022692"/>
    </source>
</evidence>
<dbReference type="SUPFAM" id="SSF103190">
    <property type="entry name" value="Sensory domain-like"/>
    <property type="match status" value="1"/>
</dbReference>
<protein>
    <submittedName>
        <fullName evidence="13">Methyl-accepting chemotaxis protein</fullName>
    </submittedName>
</protein>
<dbReference type="Pfam" id="PF00015">
    <property type="entry name" value="MCPsignal"/>
    <property type="match status" value="1"/>
</dbReference>
<dbReference type="Gene3D" id="3.30.450.20">
    <property type="entry name" value="PAS domain"/>
    <property type="match status" value="2"/>
</dbReference>
<reference evidence="13 14" key="1">
    <citation type="journal article" date="2018" name="Nat. Biotechnol.">
        <title>A standardized bacterial taxonomy based on genome phylogeny substantially revises the tree of life.</title>
        <authorList>
            <person name="Parks D.H."/>
            <person name="Chuvochina M."/>
            <person name="Waite D.W."/>
            <person name="Rinke C."/>
            <person name="Skarshewski A."/>
            <person name="Chaumeil P.A."/>
            <person name="Hugenholtz P."/>
        </authorList>
    </citation>
    <scope>NUCLEOTIDE SEQUENCE [LARGE SCALE GENOMIC DNA]</scope>
    <source>
        <strain evidence="13">UBA11728</strain>
    </source>
</reference>
<dbReference type="GO" id="GO:0006935">
    <property type="term" value="P:chemotaxis"/>
    <property type="evidence" value="ECO:0007669"/>
    <property type="project" value="UniProtKB-KW"/>
</dbReference>
<dbReference type="EMBL" id="DPVV01000084">
    <property type="protein sequence ID" value="HCL01230.1"/>
    <property type="molecule type" value="Genomic_DNA"/>
</dbReference>
<comment type="caution">
    <text evidence="13">The sequence shown here is derived from an EMBL/GenBank/DDBJ whole genome shotgun (WGS) entry which is preliminary data.</text>
</comment>
<dbReference type="PROSITE" id="PS50111">
    <property type="entry name" value="CHEMOTAXIS_TRANSDUC_2"/>
    <property type="match status" value="1"/>
</dbReference>
<accession>A0A3D2X275</accession>
<keyword evidence="4 10" id="KW-0812">Transmembrane</keyword>
<keyword evidence="6 10" id="KW-0472">Membrane</keyword>
<keyword evidence="3" id="KW-0145">Chemotaxis</keyword>
<feature type="domain" description="HAMP" evidence="12">
    <location>
        <begin position="317"/>
        <end position="369"/>
    </location>
</feature>
<dbReference type="Proteomes" id="UP000262969">
    <property type="component" value="Unassembled WGS sequence"/>
</dbReference>